<dbReference type="Pfam" id="PF07916">
    <property type="entry name" value="TraG_N"/>
    <property type="match status" value="1"/>
</dbReference>
<feature type="region of interest" description="Disordered" evidence="1">
    <location>
        <begin position="585"/>
        <end position="604"/>
    </location>
</feature>
<feature type="transmembrane region" description="Helical" evidence="2">
    <location>
        <begin position="343"/>
        <end position="364"/>
    </location>
</feature>
<proteinExistence type="predicted"/>
<feature type="region of interest" description="Disordered" evidence="1">
    <location>
        <begin position="630"/>
        <end position="684"/>
    </location>
</feature>
<dbReference type="EMBL" id="SNVX01000018">
    <property type="protein sequence ID" value="TDN51484.1"/>
    <property type="molecule type" value="Genomic_DNA"/>
</dbReference>
<dbReference type="Proteomes" id="UP000295530">
    <property type="component" value="Unassembled WGS sequence"/>
</dbReference>
<evidence type="ECO:0000256" key="1">
    <source>
        <dbReference type="SAM" id="MobiDB-lite"/>
    </source>
</evidence>
<dbReference type="RefSeq" id="WP_133462085.1">
    <property type="nucleotide sequence ID" value="NZ_SNVX01000018.1"/>
</dbReference>
<feature type="compositionally biased region" description="Basic and acidic residues" evidence="1">
    <location>
        <begin position="885"/>
        <end position="917"/>
    </location>
</feature>
<gene>
    <name evidence="4" type="ORF">EC847_11813</name>
</gene>
<dbReference type="InterPro" id="IPR012931">
    <property type="entry name" value="TraG_N_Proteobacteria"/>
</dbReference>
<feature type="region of interest" description="Disordered" evidence="1">
    <location>
        <begin position="873"/>
        <end position="947"/>
    </location>
</feature>
<dbReference type="NCBIfam" id="NF010295">
    <property type="entry name" value="PRK13735.1"/>
    <property type="match status" value="1"/>
</dbReference>
<evidence type="ECO:0000256" key="2">
    <source>
        <dbReference type="SAM" id="Phobius"/>
    </source>
</evidence>
<sequence length="947" mass="102382">MATVDAIYTVAGGAWFKDSLNAVAAFFNGKAGDNLLAMSTSVSVCVGAVNYISSRNPLDLVKWCGFYVLIIAVLLGVKRDVQVIDLSAPSAIYQVDNVPAGVAVPASLISRVGVGLAQTYDTLFSMPDALTYTKTGMLFGAALAGRSTDFTFTSAAEQRMFSDYVHNCVIGDIMLNHKYSMAELMESADPWQLVLNPPRGASPLRGLFNQNREFMTCEEASKQLQQDDSVSSNDVDKYYARITRSLHGFTTQIFGTPGGGHNEALFMEMLGDSYNYFHNTSMSSTDIIRRNTVLNGLRQGLTSFTSNSGDTAGMLSIATETSMAKMRMSQSTSAAIGTQTLPILHTVLFGMVIALFPVLIVLAVTHTLSWGILKGYIYTIAYLQAWPVLYSILNHAMNFYLKGKLGGEALTLSNFDQMQNTYSDIGTTAGWMSLSIPFIAWGMVFGLGKVVSQAGSTLGHTLQGAATQSSAQAVDGTYAFNNMQTDNVQGNKWDTNYGHRDGQITTQNASGASTTLTGSGQRVVDTGGAMSRLAVHVGSADSTIAGLQQQARVSEQQSIQSQQGYEKSKASGWQQLEQFNNQFGNSATAMSSSDRGQSSSVTQAMSQMMSVVDTYAKVNHISREQAYKELTDKSRQASVSASATAGTPKWLGSSVSGSAEARGTSSSQHGTTEGNSQQNGSRHDQNAQLVNDFRKSRDTVARADTKTSGSQIDNNAAQRVSQFAATLNTGQREFEQSVASQSRSHEFSKMASWAEDHRAQIDQNYDQQFADYVAKHAPGEADALLTDTASPEVAARREQLAQGFVQERVIPQLEATWQQNRDSLGGNIPSSVPSHPSVEGSFAGNTAIIDGQEQQAGIKRDVRDRAQTHFDEASKEVAGAGSEINHARVKIEHTRDSLKNNHEKNKAEQEHGMKNEAARQQSLGGTSEDEMTDKAREAQKRGAREYE</sequence>
<evidence type="ECO:0000313" key="5">
    <source>
        <dbReference type="Proteomes" id="UP000295530"/>
    </source>
</evidence>
<feature type="domain" description="TraG N-terminal Proteobacteria" evidence="3">
    <location>
        <begin position="7"/>
        <end position="464"/>
    </location>
</feature>
<comment type="caution">
    <text evidence="4">The sequence shown here is derived from an EMBL/GenBank/DDBJ whole genome shotgun (WGS) entry which is preliminary data.</text>
</comment>
<feature type="compositionally biased region" description="Polar residues" evidence="1">
    <location>
        <begin position="636"/>
        <end position="645"/>
    </location>
</feature>
<keyword evidence="2" id="KW-0472">Membrane</keyword>
<feature type="transmembrane region" description="Helical" evidence="2">
    <location>
        <begin position="376"/>
        <end position="393"/>
    </location>
</feature>
<feature type="compositionally biased region" description="Basic and acidic residues" evidence="1">
    <location>
        <begin position="932"/>
        <end position="947"/>
    </location>
</feature>
<evidence type="ECO:0000259" key="3">
    <source>
        <dbReference type="Pfam" id="PF07916"/>
    </source>
</evidence>
<feature type="compositionally biased region" description="Polar residues" evidence="1">
    <location>
        <begin position="653"/>
        <end position="680"/>
    </location>
</feature>
<protein>
    <submittedName>
        <fullName evidence="4">Conjugal transfer mating pair stabilization protein TraG</fullName>
    </submittedName>
</protein>
<keyword evidence="2" id="KW-0812">Transmembrane</keyword>
<dbReference type="AlphaFoldDB" id="A0A4R6E2E9"/>
<keyword evidence="5" id="KW-1185">Reference proteome</keyword>
<organism evidence="4 5">
    <name type="scientific">Scandinavium goeteborgense</name>
    <dbReference type="NCBI Taxonomy" id="1851514"/>
    <lineage>
        <taxon>Bacteria</taxon>
        <taxon>Pseudomonadati</taxon>
        <taxon>Pseudomonadota</taxon>
        <taxon>Gammaproteobacteria</taxon>
        <taxon>Enterobacterales</taxon>
        <taxon>Enterobacteriaceae</taxon>
        <taxon>Scandinavium</taxon>
    </lineage>
</organism>
<reference evidence="4 5" key="1">
    <citation type="submission" date="2019-03" db="EMBL/GenBank/DDBJ databases">
        <title>Genomic analyses of the natural microbiome of Caenorhabditis elegans.</title>
        <authorList>
            <person name="Samuel B."/>
        </authorList>
    </citation>
    <scope>NUCLEOTIDE SEQUENCE [LARGE SCALE GENOMIC DNA]</scope>
    <source>
        <strain evidence="4 5">BIGb0156</strain>
    </source>
</reference>
<dbReference type="OrthoDB" id="5555296at2"/>
<name>A0A4R6E2E9_SCAGO</name>
<evidence type="ECO:0000313" key="4">
    <source>
        <dbReference type="EMBL" id="TDN51484.1"/>
    </source>
</evidence>
<accession>A0A4R6E2E9</accession>
<keyword evidence="2" id="KW-1133">Transmembrane helix</keyword>